<feature type="domain" description="Oxidoreductase N-terminal" evidence="4">
    <location>
        <begin position="9"/>
        <end position="74"/>
    </location>
</feature>
<dbReference type="InterPro" id="IPR011032">
    <property type="entry name" value="GroES-like_sf"/>
</dbReference>
<feature type="transmembrane region" description="Helical" evidence="2">
    <location>
        <begin position="98"/>
        <end position="118"/>
    </location>
</feature>
<name>M7TQS4_EUTLA</name>
<dbReference type="AlphaFoldDB" id="M7TQS4"/>
<sequence length="296" mass="32187">MDRQNVTVYLASRPTHAIVPGETFKTQTEPAPTVNDLKDGEVLVETLYLSLDQYMRGMLNATKSYIAPVAIGQKKIAIIPETAIDVIELPEGAKVTDILMLAFTIVVSAAAGAVGSMVGQIAKIQGGRVVGITSSEEKCTWLVDQLGFDAAVSHNSPSFIEDLSAATPDEIDVYWDNVGGRILEAALLRAAKFSRFVLCGGIGEYNTPHEERVGTKHIIEVAKQRIRMEGFVVLDHLRDLPQARAQLIKWIAEGKLSTHETIVKGGIRQAEAAFAKCFTSDKLGKLILEVKPFDKA</sequence>
<dbReference type="Pfam" id="PF16884">
    <property type="entry name" value="ADH_N_2"/>
    <property type="match status" value="1"/>
</dbReference>
<dbReference type="PANTHER" id="PTHR43205">
    <property type="entry name" value="PROSTAGLANDIN REDUCTASE"/>
    <property type="match status" value="1"/>
</dbReference>
<accession>M7TQS4</accession>
<dbReference type="InterPro" id="IPR013149">
    <property type="entry name" value="ADH-like_C"/>
</dbReference>
<dbReference type="Gene3D" id="3.90.180.10">
    <property type="entry name" value="Medium-chain alcohol dehydrogenases, catalytic domain"/>
    <property type="match status" value="2"/>
</dbReference>
<dbReference type="Pfam" id="PF00107">
    <property type="entry name" value="ADH_zinc_N"/>
    <property type="match status" value="1"/>
</dbReference>
<dbReference type="eggNOG" id="KOG1196">
    <property type="taxonomic scope" value="Eukaryota"/>
</dbReference>
<protein>
    <submittedName>
        <fullName evidence="5">Putative nadp-dependent leukotriene b4 12-hydroxydehydrogenase protein</fullName>
    </submittedName>
</protein>
<keyword evidence="2" id="KW-1133">Transmembrane helix</keyword>
<feature type="domain" description="Alcohol dehydrogenase-like C-terminal" evidence="3">
    <location>
        <begin position="113"/>
        <end position="244"/>
    </location>
</feature>
<evidence type="ECO:0000256" key="1">
    <source>
        <dbReference type="ARBA" id="ARBA00023002"/>
    </source>
</evidence>
<dbReference type="OMA" id="TGITAYW"/>
<gene>
    <name evidence="5" type="ORF">UCREL1_3941</name>
</gene>
<reference evidence="6" key="1">
    <citation type="journal article" date="2013" name="Genome Announc.">
        <title>Draft genome sequence of the grapevine dieback fungus Eutypa lata UCR-EL1.</title>
        <authorList>
            <person name="Blanco-Ulate B."/>
            <person name="Rolshausen P.E."/>
            <person name="Cantu D."/>
        </authorList>
    </citation>
    <scope>NUCLEOTIDE SEQUENCE [LARGE SCALE GENOMIC DNA]</scope>
    <source>
        <strain evidence="6">UCR-EL1</strain>
    </source>
</reference>
<evidence type="ECO:0000256" key="2">
    <source>
        <dbReference type="SAM" id="Phobius"/>
    </source>
</evidence>
<dbReference type="CDD" id="cd05288">
    <property type="entry name" value="PGDH"/>
    <property type="match status" value="1"/>
</dbReference>
<dbReference type="Gene3D" id="3.40.50.720">
    <property type="entry name" value="NAD(P)-binding Rossmann-like Domain"/>
    <property type="match status" value="1"/>
</dbReference>
<dbReference type="GO" id="GO:0016628">
    <property type="term" value="F:oxidoreductase activity, acting on the CH-CH group of donors, NAD or NADP as acceptor"/>
    <property type="evidence" value="ECO:0007669"/>
    <property type="project" value="InterPro"/>
</dbReference>
<evidence type="ECO:0000313" key="6">
    <source>
        <dbReference type="Proteomes" id="UP000012174"/>
    </source>
</evidence>
<dbReference type="KEGG" id="ela:UCREL1_3941"/>
<dbReference type="SUPFAM" id="SSF51735">
    <property type="entry name" value="NAD(P)-binding Rossmann-fold domains"/>
    <property type="match status" value="1"/>
</dbReference>
<dbReference type="InterPro" id="IPR045010">
    <property type="entry name" value="MDR_fam"/>
</dbReference>
<dbReference type="Proteomes" id="UP000012174">
    <property type="component" value="Unassembled WGS sequence"/>
</dbReference>
<evidence type="ECO:0000259" key="3">
    <source>
        <dbReference type="Pfam" id="PF00107"/>
    </source>
</evidence>
<proteinExistence type="predicted"/>
<evidence type="ECO:0000259" key="4">
    <source>
        <dbReference type="Pfam" id="PF16884"/>
    </source>
</evidence>
<keyword evidence="2" id="KW-0812">Transmembrane</keyword>
<keyword evidence="1" id="KW-0560">Oxidoreductase</keyword>
<dbReference type="HOGENOM" id="CLU_026673_29_2_1"/>
<dbReference type="EMBL" id="KB706139">
    <property type="protein sequence ID" value="EMR69040.1"/>
    <property type="molecule type" value="Genomic_DNA"/>
</dbReference>
<dbReference type="SUPFAM" id="SSF50129">
    <property type="entry name" value="GroES-like"/>
    <property type="match status" value="1"/>
</dbReference>
<keyword evidence="2" id="KW-0472">Membrane</keyword>
<keyword evidence="6" id="KW-1185">Reference proteome</keyword>
<dbReference type="InterPro" id="IPR036291">
    <property type="entry name" value="NAD(P)-bd_dom_sf"/>
</dbReference>
<dbReference type="PANTHER" id="PTHR43205:SF42">
    <property type="entry name" value="ALCOHOL DEHYDROGENASE, ZINC-CONTAINING (AFU_ORTHOLOGUE AFUA_7G04530)"/>
    <property type="match status" value="1"/>
</dbReference>
<organism evidence="5 6">
    <name type="scientific">Eutypa lata (strain UCR-EL1)</name>
    <name type="common">Grapevine dieback disease fungus</name>
    <name type="synonym">Eutypa armeniacae</name>
    <dbReference type="NCBI Taxonomy" id="1287681"/>
    <lineage>
        <taxon>Eukaryota</taxon>
        <taxon>Fungi</taxon>
        <taxon>Dikarya</taxon>
        <taxon>Ascomycota</taxon>
        <taxon>Pezizomycotina</taxon>
        <taxon>Sordariomycetes</taxon>
        <taxon>Xylariomycetidae</taxon>
        <taxon>Xylariales</taxon>
        <taxon>Diatrypaceae</taxon>
        <taxon>Eutypa</taxon>
    </lineage>
</organism>
<dbReference type="InterPro" id="IPR041694">
    <property type="entry name" value="ADH_N_2"/>
</dbReference>
<dbReference type="OrthoDB" id="809632at2759"/>
<evidence type="ECO:0000313" key="5">
    <source>
        <dbReference type="EMBL" id="EMR69040.1"/>
    </source>
</evidence>